<organism evidence="2 3">
    <name type="scientific">Endocarpon pusillum</name>
    <dbReference type="NCBI Taxonomy" id="364733"/>
    <lineage>
        <taxon>Eukaryota</taxon>
        <taxon>Fungi</taxon>
        <taxon>Dikarya</taxon>
        <taxon>Ascomycota</taxon>
        <taxon>Pezizomycotina</taxon>
        <taxon>Eurotiomycetes</taxon>
        <taxon>Chaetothyriomycetidae</taxon>
        <taxon>Verrucariales</taxon>
        <taxon>Verrucariaceae</taxon>
        <taxon>Endocarpon</taxon>
    </lineage>
</organism>
<comment type="caution">
    <text evidence="2">The sequence shown here is derived from an EMBL/GenBank/DDBJ whole genome shotgun (WGS) entry which is preliminary data.</text>
</comment>
<protein>
    <submittedName>
        <fullName evidence="2">Uncharacterized protein</fullName>
    </submittedName>
</protein>
<evidence type="ECO:0000256" key="1">
    <source>
        <dbReference type="SAM" id="MobiDB-lite"/>
    </source>
</evidence>
<dbReference type="AlphaFoldDB" id="A0A8H7E4H8"/>
<reference evidence="2" key="1">
    <citation type="submission" date="2020-02" db="EMBL/GenBank/DDBJ databases">
        <authorList>
            <person name="Palmer J.M."/>
        </authorList>
    </citation>
    <scope>NUCLEOTIDE SEQUENCE</scope>
    <source>
        <strain evidence="2">EPUS1.4</strain>
        <tissue evidence="2">Thallus</tissue>
    </source>
</reference>
<dbReference type="Proteomes" id="UP000606974">
    <property type="component" value="Unassembled WGS sequence"/>
</dbReference>
<sequence>MGWGGESIQWEDWLLSLSLSPYRSCQSSFTLEVCTLHTSTCHAMPAQLPTPDSRLQTPDSRLQTPNSRLQTLDSTDAAAAADDKKK</sequence>
<proteinExistence type="predicted"/>
<feature type="region of interest" description="Disordered" evidence="1">
    <location>
        <begin position="45"/>
        <end position="86"/>
    </location>
</feature>
<name>A0A8H7E4H8_9EURO</name>
<keyword evidence="3" id="KW-1185">Reference proteome</keyword>
<accession>A0A8H7E4H8</accession>
<evidence type="ECO:0000313" key="3">
    <source>
        <dbReference type="Proteomes" id="UP000606974"/>
    </source>
</evidence>
<feature type="compositionally biased region" description="Polar residues" evidence="1">
    <location>
        <begin position="53"/>
        <end position="74"/>
    </location>
</feature>
<dbReference type="EMBL" id="JAACFV010000032">
    <property type="protein sequence ID" value="KAF7510204.1"/>
    <property type="molecule type" value="Genomic_DNA"/>
</dbReference>
<gene>
    <name evidence="2" type="ORF">GJ744_006900</name>
</gene>
<evidence type="ECO:0000313" key="2">
    <source>
        <dbReference type="EMBL" id="KAF7510204.1"/>
    </source>
</evidence>